<dbReference type="Pfam" id="PF12257">
    <property type="entry name" value="IML1"/>
    <property type="match status" value="1"/>
</dbReference>
<dbReference type="InterPro" id="IPR036388">
    <property type="entry name" value="WH-like_DNA-bd_sf"/>
</dbReference>
<dbReference type="GO" id="GO:0005096">
    <property type="term" value="F:GTPase activator activity"/>
    <property type="evidence" value="ECO:0007669"/>
    <property type="project" value="InterPro"/>
</dbReference>
<dbReference type="Pfam" id="PF00610">
    <property type="entry name" value="DEP"/>
    <property type="match status" value="1"/>
</dbReference>
<evidence type="ECO:0000259" key="5">
    <source>
        <dbReference type="PROSITE" id="PS50186"/>
    </source>
</evidence>
<dbReference type="Proteomes" id="UP000240830">
    <property type="component" value="Unassembled WGS sequence"/>
</dbReference>
<dbReference type="SMART" id="SM00049">
    <property type="entry name" value="DEP"/>
    <property type="match status" value="1"/>
</dbReference>
<name>A0A2H9TID5_9FUNG</name>
<dbReference type="InterPro" id="IPR048255">
    <property type="entry name" value="IML1_N"/>
</dbReference>
<evidence type="ECO:0000256" key="1">
    <source>
        <dbReference type="ARBA" id="ARBA00004148"/>
    </source>
</evidence>
<dbReference type="STRING" id="1246581.A0A2H9TID5"/>
<protein>
    <recommendedName>
        <fullName evidence="3">Vacuolar membrane-associated protein IML1</fullName>
    </recommendedName>
    <alternativeName>
        <fullName evidence="4">Vacuolar membrane-associated protein iml1</fullName>
    </alternativeName>
</protein>
<evidence type="ECO:0000256" key="2">
    <source>
        <dbReference type="ARBA" id="ARBA00005643"/>
    </source>
</evidence>
<keyword evidence="7" id="KW-1185">Reference proteome</keyword>
<feature type="domain" description="DEP" evidence="5">
    <location>
        <begin position="793"/>
        <end position="868"/>
    </location>
</feature>
<organism evidence="6 7">
    <name type="scientific">Paramicrosporidium saccamoebae</name>
    <dbReference type="NCBI Taxonomy" id="1246581"/>
    <lineage>
        <taxon>Eukaryota</taxon>
        <taxon>Fungi</taxon>
        <taxon>Fungi incertae sedis</taxon>
        <taxon>Cryptomycota</taxon>
        <taxon>Cryptomycota incertae sedis</taxon>
        <taxon>Paramicrosporidium</taxon>
    </lineage>
</organism>
<evidence type="ECO:0000313" key="6">
    <source>
        <dbReference type="EMBL" id="PJF17513.1"/>
    </source>
</evidence>
<dbReference type="Pfam" id="PF19418">
    <property type="entry name" value="DEPDC5_CTD"/>
    <property type="match status" value="1"/>
</dbReference>
<evidence type="ECO:0000256" key="4">
    <source>
        <dbReference type="ARBA" id="ARBA00021881"/>
    </source>
</evidence>
<reference evidence="6 7" key="1">
    <citation type="submission" date="2016-10" db="EMBL/GenBank/DDBJ databases">
        <title>The genome of Paramicrosporidium saccamoebae is the missing link in understanding Cryptomycota and Microsporidia evolution.</title>
        <authorList>
            <person name="Quandt C.A."/>
            <person name="Beaudet D."/>
            <person name="Corsaro D."/>
            <person name="Michel R."/>
            <person name="Corradi N."/>
            <person name="James T."/>
        </authorList>
    </citation>
    <scope>NUCLEOTIDE SEQUENCE [LARGE SCALE GENOMIC DNA]</scope>
    <source>
        <strain evidence="6 7">KSL3</strain>
    </source>
</reference>
<sequence length="1187" mass="135333">MRSALTELLRKPAEWGTRHTLWVHDDNVSTHELVLNPELFPKVTGYVALVHPTTGRRAYLAVSSTERGPFKQSSFQDIAERFDFESRGEVFVRALTLKEVPEATYAIVRFREQYIGRLPMRQIRDCLRGGGAYVGKHLVLPNACVKARIDALYDSSQQPISSGAVSAENVAVTFLSETGKVTILVQIAKESLEWDPMTGQTFLEKSIDGFLADLFTKWKEENVNHIVSILLYTRIIEDNELRDLYSVAMQWESHADWRLKLRDIRREAQLLVEKANEGEMVPAKDGNFLEAIHFALMIFDKHFLDRDLSKTGISIISITPGNGHFVIDDEHSYTLCKLAKRKIVDDGIWLQIICLSNPPLYTAPLLEIVKRQDSVLQNYYRPYWMTCSYFSGKSQWNQKDGEVCHIPNTLRLHPGNDHVTAAKFYRCRAKSPPGASLFSLLSFDETTQWDQSHSYNPCDPTTTRVRHCQICSLKWSCLMGILTTVTDDLIHSPPHWPTLVSPPCLPLTSKFTVTRKLLAEEFSVTLDYRVALAKETLFLRKSYTLTDLKNELIALRIALGMQETIGELDKTALVYGHEIHIIEAVDETIRVQIFTRRDHDTSESVVPYSAYIRPKLHSAYSFRQLTFFPSNNKDYPWELVDNMISGNGKREVAEGHSWQSRFILIPAEEAPRSSLIMATASNEILDDEELRIAGFLKFIEMFQRCILSQPTPTSVGKFEFRPPEPRQSSIDGLGIVLTTSTCSSYAHHEARRIEMISPEVFREESAVPDSVIDVEPLSISSPIERVAVMMQHPLVGMSIRDRRWHWRMYRSVFVGNVAVDWMLKFFENITSREAAVEYGNRLIDEGVWEHILGAHRFLDGYYYYRFSSAYDIGTLRRSNPMILKTVSSREHLTGEACKATVHPIIMSRTAIIDVDNQKRSADRREWAFLHYDSTHNPKNTFHFRLHWLTCSARLIDDLIQAWARRAFQCGFIMLEAPVEIPGSLHSLPFHAPLPIGFSVPPPCVKELDRIFGSTMNFSPTFFAEELLRVHGFVLDFESSSALPAPDPENSKWQLLWSYDRENHHLMQYVHRSGVAIVQIDGDGLLWTSNRLLLASTASRTVRPTQSSQFFALESEIRKQLLTFCSDPAILGKFWKSTLSQLGQKVGIETILDNIPDDMTEGAEGVIGSPENIFDRILAIDDLLSRTV</sequence>
<dbReference type="GO" id="GO:0010508">
    <property type="term" value="P:positive regulation of autophagy"/>
    <property type="evidence" value="ECO:0007669"/>
    <property type="project" value="TreeGrafter"/>
</dbReference>
<dbReference type="PANTHER" id="PTHR13179:SF8">
    <property type="entry name" value="GATOR COMPLEX PROTEIN DEPDC5"/>
    <property type="match status" value="1"/>
</dbReference>
<dbReference type="Gene3D" id="1.10.10.10">
    <property type="entry name" value="Winged helix-like DNA-binding domain superfamily/Winged helix DNA-binding domain"/>
    <property type="match status" value="1"/>
</dbReference>
<dbReference type="OrthoDB" id="39497at2759"/>
<proteinExistence type="inferred from homology"/>
<dbReference type="GO" id="GO:1904262">
    <property type="term" value="P:negative regulation of TORC1 signaling"/>
    <property type="evidence" value="ECO:0007669"/>
    <property type="project" value="TreeGrafter"/>
</dbReference>
<dbReference type="PANTHER" id="PTHR13179">
    <property type="entry name" value="DEP DOMAIN CONTAINING PROTEIN 5"/>
    <property type="match status" value="1"/>
</dbReference>
<gene>
    <name evidence="6" type="ORF">PSACC_02632</name>
</gene>
<comment type="similarity">
    <text evidence="2">Belongs to the IML1 family.</text>
</comment>
<dbReference type="GO" id="GO:1990130">
    <property type="term" value="C:GATOR1 complex"/>
    <property type="evidence" value="ECO:0007669"/>
    <property type="project" value="TreeGrafter"/>
</dbReference>
<dbReference type="SUPFAM" id="SSF46785">
    <property type="entry name" value="Winged helix' DNA-binding domain"/>
    <property type="match status" value="1"/>
</dbReference>
<comment type="caution">
    <text evidence="6">The sequence shown here is derived from an EMBL/GenBank/DDBJ whole genome shotgun (WGS) entry which is preliminary data.</text>
</comment>
<dbReference type="InterPro" id="IPR045838">
    <property type="entry name" value="DEPDC5_CTD"/>
</dbReference>
<dbReference type="InterPro" id="IPR000591">
    <property type="entry name" value="DEP_dom"/>
</dbReference>
<evidence type="ECO:0000256" key="3">
    <source>
        <dbReference type="ARBA" id="ARBA00018529"/>
    </source>
</evidence>
<accession>A0A2H9TID5</accession>
<dbReference type="GO" id="GO:0035556">
    <property type="term" value="P:intracellular signal transduction"/>
    <property type="evidence" value="ECO:0007669"/>
    <property type="project" value="InterPro"/>
</dbReference>
<dbReference type="PROSITE" id="PS50186">
    <property type="entry name" value="DEP"/>
    <property type="match status" value="1"/>
</dbReference>
<dbReference type="AlphaFoldDB" id="A0A2H9TID5"/>
<comment type="subcellular location">
    <subcellularLocation>
        <location evidence="1">Vacuole membrane</location>
        <topology evidence="1">Peripheral membrane protein</topology>
    </subcellularLocation>
</comment>
<dbReference type="GO" id="GO:0005774">
    <property type="term" value="C:vacuolar membrane"/>
    <property type="evidence" value="ECO:0007669"/>
    <property type="project" value="UniProtKB-SubCell"/>
</dbReference>
<dbReference type="InterPro" id="IPR027244">
    <property type="entry name" value="IML1"/>
</dbReference>
<dbReference type="EMBL" id="MTSL01000169">
    <property type="protein sequence ID" value="PJF17513.1"/>
    <property type="molecule type" value="Genomic_DNA"/>
</dbReference>
<evidence type="ECO:0000313" key="7">
    <source>
        <dbReference type="Proteomes" id="UP000240830"/>
    </source>
</evidence>
<dbReference type="InterPro" id="IPR036390">
    <property type="entry name" value="WH_DNA-bd_sf"/>
</dbReference>